<dbReference type="CDD" id="cd14066">
    <property type="entry name" value="STKc_IRAK"/>
    <property type="match status" value="1"/>
</dbReference>
<dbReference type="InterPro" id="IPR049883">
    <property type="entry name" value="NOTCH1_EGF-like"/>
</dbReference>
<dbReference type="InterPro" id="IPR000719">
    <property type="entry name" value="Prot_kinase_dom"/>
</dbReference>
<dbReference type="InterPro" id="IPR000152">
    <property type="entry name" value="EGF-type_Asp/Asn_hydroxyl_site"/>
</dbReference>
<dbReference type="Proteomes" id="UP001174677">
    <property type="component" value="Unassembled WGS sequence"/>
</dbReference>
<name>A0ABQ9K7S8_HEVBR</name>
<dbReference type="CDD" id="cd00054">
    <property type="entry name" value="EGF_CA"/>
    <property type="match status" value="1"/>
</dbReference>
<keyword evidence="4" id="KW-0808">Transferase</keyword>
<evidence type="ECO:0000259" key="17">
    <source>
        <dbReference type="PROSITE" id="PS50026"/>
    </source>
</evidence>
<evidence type="ECO:0000256" key="15">
    <source>
        <dbReference type="SAM" id="SignalP"/>
    </source>
</evidence>
<dbReference type="InterPro" id="IPR008271">
    <property type="entry name" value="Ser/Thr_kinase_AS"/>
</dbReference>
<dbReference type="InterPro" id="IPR001881">
    <property type="entry name" value="EGF-like_Ca-bd_dom"/>
</dbReference>
<dbReference type="Pfam" id="PF07645">
    <property type="entry name" value="EGF_CA"/>
    <property type="match status" value="1"/>
</dbReference>
<protein>
    <recommendedName>
        <fullName evidence="20">Protein kinase domain-containing protein</fullName>
    </recommendedName>
</protein>
<dbReference type="PROSITE" id="PS00108">
    <property type="entry name" value="PROTEIN_KINASE_ST"/>
    <property type="match status" value="1"/>
</dbReference>
<evidence type="ECO:0000256" key="14">
    <source>
        <dbReference type="SAM" id="Phobius"/>
    </source>
</evidence>
<feature type="signal peptide" evidence="15">
    <location>
        <begin position="1"/>
        <end position="26"/>
    </location>
</feature>
<reference evidence="18 19" key="1">
    <citation type="journal article" date="2023" name="Plant Biotechnol. J.">
        <title>Chromosome-level wild Hevea brasiliensis genome provides new tools for genomic-assisted breeding and valuable loci to elevate rubber yield.</title>
        <authorList>
            <person name="Cheng H."/>
            <person name="Song X."/>
            <person name="Hu Y."/>
            <person name="Wu T."/>
            <person name="Yang Q."/>
            <person name="An Z."/>
            <person name="Feng S."/>
            <person name="Deng Z."/>
            <person name="Wu W."/>
            <person name="Zeng X."/>
            <person name="Tu M."/>
            <person name="Wang X."/>
            <person name="Huang H."/>
        </authorList>
    </citation>
    <scope>NUCLEOTIDE SEQUENCE [LARGE SCALE GENOMIC DNA]</scope>
    <source>
        <strain evidence="18">MT/VB/25A 57/8</strain>
    </source>
</reference>
<keyword evidence="9 13" id="KW-1015">Disulfide bond</keyword>
<keyword evidence="14" id="KW-0472">Membrane</keyword>
<feature type="transmembrane region" description="Helical" evidence="14">
    <location>
        <begin position="349"/>
        <end position="371"/>
    </location>
</feature>
<organism evidence="18 19">
    <name type="scientific">Hevea brasiliensis</name>
    <name type="common">Para rubber tree</name>
    <name type="synonym">Siphonia brasiliensis</name>
    <dbReference type="NCBI Taxonomy" id="3981"/>
    <lineage>
        <taxon>Eukaryota</taxon>
        <taxon>Viridiplantae</taxon>
        <taxon>Streptophyta</taxon>
        <taxon>Embryophyta</taxon>
        <taxon>Tracheophyta</taxon>
        <taxon>Spermatophyta</taxon>
        <taxon>Magnoliopsida</taxon>
        <taxon>eudicotyledons</taxon>
        <taxon>Gunneridae</taxon>
        <taxon>Pentapetalae</taxon>
        <taxon>rosids</taxon>
        <taxon>fabids</taxon>
        <taxon>Malpighiales</taxon>
        <taxon>Euphorbiaceae</taxon>
        <taxon>Crotonoideae</taxon>
        <taxon>Micrandreae</taxon>
        <taxon>Hevea</taxon>
    </lineage>
</organism>
<evidence type="ECO:0000256" key="11">
    <source>
        <dbReference type="ARBA" id="ARBA00047558"/>
    </source>
</evidence>
<accession>A0ABQ9K7S8</accession>
<dbReference type="Gene3D" id="2.10.25.10">
    <property type="entry name" value="Laminin"/>
    <property type="match status" value="2"/>
</dbReference>
<comment type="catalytic activity">
    <reaction evidence="11">
        <text>L-seryl-[protein] + ATP = O-phospho-L-seryl-[protein] + ADP + H(+)</text>
        <dbReference type="Rhea" id="RHEA:17989"/>
        <dbReference type="Rhea" id="RHEA-COMP:9863"/>
        <dbReference type="Rhea" id="RHEA-COMP:11604"/>
        <dbReference type="ChEBI" id="CHEBI:15378"/>
        <dbReference type="ChEBI" id="CHEBI:29999"/>
        <dbReference type="ChEBI" id="CHEBI:30616"/>
        <dbReference type="ChEBI" id="CHEBI:83421"/>
        <dbReference type="ChEBI" id="CHEBI:456216"/>
    </reaction>
</comment>
<dbReference type="Gene3D" id="1.10.510.10">
    <property type="entry name" value="Transferase(Phosphotransferase) domain 1"/>
    <property type="match status" value="1"/>
</dbReference>
<dbReference type="Gene3D" id="3.30.200.20">
    <property type="entry name" value="Phosphorylase Kinase, domain 1"/>
    <property type="match status" value="1"/>
</dbReference>
<dbReference type="InterPro" id="IPR045274">
    <property type="entry name" value="WAK-like"/>
</dbReference>
<keyword evidence="8" id="KW-0067">ATP-binding</keyword>
<dbReference type="Pfam" id="PF00069">
    <property type="entry name" value="Pkinase"/>
    <property type="match status" value="1"/>
</dbReference>
<comment type="subcellular location">
    <subcellularLocation>
        <location evidence="1">Membrane</location>
        <topology evidence="1">Single-pass type I membrane protein</topology>
    </subcellularLocation>
</comment>
<feature type="domain" description="Protein kinase" evidence="16">
    <location>
        <begin position="423"/>
        <end position="696"/>
    </location>
</feature>
<dbReference type="SUPFAM" id="SSF56112">
    <property type="entry name" value="Protein kinase-like (PK-like)"/>
    <property type="match status" value="1"/>
</dbReference>
<keyword evidence="2" id="KW-0723">Serine/threonine-protein kinase</keyword>
<dbReference type="PROSITE" id="PS50011">
    <property type="entry name" value="PROTEIN_KINASE_DOM"/>
    <property type="match status" value="1"/>
</dbReference>
<keyword evidence="14" id="KW-1133">Transmembrane helix</keyword>
<keyword evidence="7" id="KW-0418">Kinase</keyword>
<keyword evidence="6" id="KW-0547">Nucleotide-binding</keyword>
<evidence type="ECO:0000256" key="10">
    <source>
        <dbReference type="ARBA" id="ARBA00023180"/>
    </source>
</evidence>
<evidence type="ECO:0000256" key="2">
    <source>
        <dbReference type="ARBA" id="ARBA00022527"/>
    </source>
</evidence>
<proteinExistence type="predicted"/>
<dbReference type="PANTHER" id="PTHR27005:SF511">
    <property type="entry name" value="WALL-ASSOCIATED RECEPTOR KINASE 1-RELATED"/>
    <property type="match status" value="1"/>
</dbReference>
<sequence length="748" mass="83258">MGFNTMLMKLALPVVIVAAVSPLATAQAKPGCKSHCGNISIPYPFGTTQGCYMDEQFLITCNNATNPPKPFLNLSNIPVLDISLDGYLRILDSVSYNCYNDRPWSRPLFESLYLPRQLEFPISNTKNMFTLVGCNTDAEIIGLPNKDRLTGCTSVCLSNSTNLMKNGECSNIGCCQSPLPRGMRDYYINIALFKDSKIPKLYPCNYAFIAEDGAYNFSSSDLDKNLQNITDLPMVLDWSIGNQTCEQAKKDPKTFACKEFSYCIDSKNGSGYRCNCSAGFQGNPYIPNGCQDIDECETLKPCNGTCHNVPGGYNCSCPAVFEGDGRKDGAGCILQQVMATHQSKRLPHIITALGISISLLVLLLGISWIYLGRKQRKFRELKEKYFLQNGGNLLERELSKHNASIETAKIFTAEDLKKATNNYDESRILGEGGQGRVYKGILPHNQVIAIKKAKTVDQSQVEKFINEVIILSQINHKNVVKLLGCCLETEAPLLVYEFVTNGTLFDHLHRAGRATLIPWEIRLKIATETAGALSYLHSAASTPIIHRDIKLANILLDDNYTAKVSDFGASRLIPSDQTQFTTLLQGTLGYLDPEYLHTHQLTVKSDVYSFGVVLIELLTGKKAVSFDRPEEERNLALYFVSLVDRNSLMAIFDQRVLSENNIEEMMAVAMLGMRCVRVKGDERPTMKEVAKELEALRTMRLQPCGEGDSPAEDQDEYILTKLCKFYYEGMAVNNTVESQVTFEIEGGR</sequence>
<dbReference type="PROSITE" id="PS01187">
    <property type="entry name" value="EGF_CA"/>
    <property type="match status" value="1"/>
</dbReference>
<evidence type="ECO:0000256" key="12">
    <source>
        <dbReference type="ARBA" id="ARBA00047951"/>
    </source>
</evidence>
<evidence type="ECO:0000256" key="5">
    <source>
        <dbReference type="ARBA" id="ARBA00022729"/>
    </source>
</evidence>
<keyword evidence="10" id="KW-0325">Glycoprotein</keyword>
<evidence type="ECO:0000256" key="1">
    <source>
        <dbReference type="ARBA" id="ARBA00004479"/>
    </source>
</evidence>
<keyword evidence="5 15" id="KW-0732">Signal</keyword>
<dbReference type="InterPro" id="IPR018097">
    <property type="entry name" value="EGF_Ca-bd_CS"/>
</dbReference>
<evidence type="ECO:0000313" key="18">
    <source>
        <dbReference type="EMBL" id="KAJ9128739.1"/>
    </source>
</evidence>
<evidence type="ECO:0000313" key="19">
    <source>
        <dbReference type="Proteomes" id="UP001174677"/>
    </source>
</evidence>
<evidence type="ECO:0000256" key="9">
    <source>
        <dbReference type="ARBA" id="ARBA00023157"/>
    </source>
</evidence>
<dbReference type="PROSITE" id="PS00010">
    <property type="entry name" value="ASX_HYDROXYL"/>
    <property type="match status" value="1"/>
</dbReference>
<dbReference type="EMBL" id="JARPOI010000406">
    <property type="protein sequence ID" value="KAJ9128739.1"/>
    <property type="molecule type" value="Genomic_DNA"/>
</dbReference>
<evidence type="ECO:0000256" key="6">
    <source>
        <dbReference type="ARBA" id="ARBA00022741"/>
    </source>
</evidence>
<keyword evidence="19" id="KW-1185">Reference proteome</keyword>
<gene>
    <name evidence="18" type="ORF">P3X46_034523</name>
</gene>
<keyword evidence="14" id="KW-0812">Transmembrane</keyword>
<dbReference type="InterPro" id="IPR025287">
    <property type="entry name" value="WAK_GUB"/>
</dbReference>
<evidence type="ECO:0000256" key="13">
    <source>
        <dbReference type="PROSITE-ProRule" id="PRU00076"/>
    </source>
</evidence>
<evidence type="ECO:0000256" key="3">
    <source>
        <dbReference type="ARBA" id="ARBA00022536"/>
    </source>
</evidence>
<dbReference type="InterPro" id="IPR000742">
    <property type="entry name" value="EGF"/>
</dbReference>
<comment type="catalytic activity">
    <reaction evidence="12">
        <text>L-threonyl-[protein] + ATP = O-phospho-L-threonyl-[protein] + ADP + H(+)</text>
        <dbReference type="Rhea" id="RHEA:46608"/>
        <dbReference type="Rhea" id="RHEA-COMP:11060"/>
        <dbReference type="Rhea" id="RHEA-COMP:11605"/>
        <dbReference type="ChEBI" id="CHEBI:15378"/>
        <dbReference type="ChEBI" id="CHEBI:30013"/>
        <dbReference type="ChEBI" id="CHEBI:30616"/>
        <dbReference type="ChEBI" id="CHEBI:61977"/>
        <dbReference type="ChEBI" id="CHEBI:456216"/>
    </reaction>
</comment>
<keyword evidence="3 13" id="KW-0245">EGF-like domain</keyword>
<evidence type="ECO:0000256" key="4">
    <source>
        <dbReference type="ARBA" id="ARBA00022679"/>
    </source>
</evidence>
<dbReference type="PROSITE" id="PS50026">
    <property type="entry name" value="EGF_3"/>
    <property type="match status" value="1"/>
</dbReference>
<dbReference type="Pfam" id="PF13947">
    <property type="entry name" value="GUB_WAK_bind"/>
    <property type="match status" value="1"/>
</dbReference>
<evidence type="ECO:0000256" key="7">
    <source>
        <dbReference type="ARBA" id="ARBA00022777"/>
    </source>
</evidence>
<feature type="disulfide bond" evidence="13">
    <location>
        <begin position="296"/>
        <end position="306"/>
    </location>
</feature>
<evidence type="ECO:0000259" key="16">
    <source>
        <dbReference type="PROSITE" id="PS50011"/>
    </source>
</evidence>
<comment type="caution">
    <text evidence="13">Lacks conserved residue(s) required for the propagation of feature annotation.</text>
</comment>
<evidence type="ECO:0000256" key="8">
    <source>
        <dbReference type="ARBA" id="ARBA00022840"/>
    </source>
</evidence>
<feature type="domain" description="EGF-like" evidence="17">
    <location>
        <begin position="292"/>
        <end position="324"/>
    </location>
</feature>
<comment type="caution">
    <text evidence="18">The sequence shown here is derived from an EMBL/GenBank/DDBJ whole genome shotgun (WGS) entry which is preliminary data.</text>
</comment>
<feature type="chain" id="PRO_5045987651" description="Protein kinase domain-containing protein" evidence="15">
    <location>
        <begin position="27"/>
        <end position="748"/>
    </location>
</feature>
<dbReference type="SMART" id="SM00220">
    <property type="entry name" value="S_TKc"/>
    <property type="match status" value="1"/>
</dbReference>
<evidence type="ECO:0008006" key="20">
    <source>
        <dbReference type="Google" id="ProtNLM"/>
    </source>
</evidence>
<dbReference type="SMART" id="SM00179">
    <property type="entry name" value="EGF_CA"/>
    <property type="match status" value="1"/>
</dbReference>
<dbReference type="InterPro" id="IPR011009">
    <property type="entry name" value="Kinase-like_dom_sf"/>
</dbReference>
<dbReference type="PANTHER" id="PTHR27005">
    <property type="entry name" value="WALL-ASSOCIATED RECEPTOR KINASE-LIKE 21"/>
    <property type="match status" value="1"/>
</dbReference>
<dbReference type="SUPFAM" id="SSF57196">
    <property type="entry name" value="EGF/Laminin"/>
    <property type="match status" value="1"/>
</dbReference>
<dbReference type="SMART" id="SM00181">
    <property type="entry name" value="EGF"/>
    <property type="match status" value="2"/>
</dbReference>